<gene>
    <name evidence="2" type="ORF">JOC83_000918</name>
</gene>
<dbReference type="RefSeq" id="WP_205184371.1">
    <property type="nucleotide sequence ID" value="NZ_JAFBFC010000001.1"/>
</dbReference>
<proteinExistence type="predicted"/>
<keyword evidence="1" id="KW-0175">Coiled coil</keyword>
<organism evidence="2 3">
    <name type="scientific">Priestia iocasae</name>
    <dbReference type="NCBI Taxonomy" id="2291674"/>
    <lineage>
        <taxon>Bacteria</taxon>
        <taxon>Bacillati</taxon>
        <taxon>Bacillota</taxon>
        <taxon>Bacilli</taxon>
        <taxon>Bacillales</taxon>
        <taxon>Bacillaceae</taxon>
        <taxon>Priestia</taxon>
    </lineage>
</organism>
<keyword evidence="3" id="KW-1185">Reference proteome</keyword>
<feature type="coiled-coil region" evidence="1">
    <location>
        <begin position="43"/>
        <end position="91"/>
    </location>
</feature>
<evidence type="ECO:0000256" key="1">
    <source>
        <dbReference type="SAM" id="Coils"/>
    </source>
</evidence>
<evidence type="ECO:0000313" key="2">
    <source>
        <dbReference type="EMBL" id="MBM7702092.1"/>
    </source>
</evidence>
<comment type="caution">
    <text evidence="2">The sequence shown here is derived from an EMBL/GenBank/DDBJ whole genome shotgun (WGS) entry which is preliminary data.</text>
</comment>
<sequence length="103" mass="12602">MNPYYLYNGYAPQQIPYMNYDYMTEYVPHQNQSEAERQQLLYYGGLERRVRNLERQTELQAQEITRLNRVVERHTNRLNRLNRRLRTVERTLNIIISSSDDDF</sequence>
<evidence type="ECO:0000313" key="3">
    <source>
        <dbReference type="Proteomes" id="UP000809829"/>
    </source>
</evidence>
<accession>A0ABS2QRM5</accession>
<dbReference type="Proteomes" id="UP000809829">
    <property type="component" value="Unassembled WGS sequence"/>
</dbReference>
<dbReference type="EMBL" id="JAFBFC010000001">
    <property type="protein sequence ID" value="MBM7702092.1"/>
    <property type="molecule type" value="Genomic_DNA"/>
</dbReference>
<reference evidence="2 3" key="1">
    <citation type="submission" date="2021-01" db="EMBL/GenBank/DDBJ databases">
        <title>Genomic Encyclopedia of Type Strains, Phase IV (KMG-IV): sequencing the most valuable type-strain genomes for metagenomic binning, comparative biology and taxonomic classification.</title>
        <authorList>
            <person name="Goeker M."/>
        </authorList>
    </citation>
    <scope>NUCLEOTIDE SEQUENCE [LARGE SCALE GENOMIC DNA]</scope>
    <source>
        <strain evidence="2 3">DSM 104297</strain>
    </source>
</reference>
<protein>
    <submittedName>
        <fullName evidence="2">Coiled-coil protein SlyX</fullName>
    </submittedName>
</protein>
<name>A0ABS2QRM5_9BACI</name>